<sequence>MNSEHLTELPGTGWRVWRDGLLRSAGFPVDVLESFAAPECAEVADAHLDGLAEAGTFTAAFDTATAALGRAVHAASADPRFREAITWQNPGALNGPTGVLRDGPDAPRNERRRRREEVVAKYAQRYSGKNDTIGFFGPMCWVEVDAAAPPLTGGHGPELTRVRAVFFEWWALVAVAENIAEDEAVRPWLPVALQPQLTIDGRRLLAPGRQPVELSAAQAAVLSRCDGRSTAREVAMACVADPDSAVRNESDVDAMLELFVRQETVRWEFVLPMNLSAEEELHRQVTAIGDEQARKRATATLDRIRAARDTLAAAEGPEAVAAAMAALESEFTEITGRTAQHRAGRTYAGRTLCHLETARDAEFSFGGTVLAALAPLDPLLRSTRWLTSTLARTYRAELTALHAELAAESGSTEVPFGQLWFLGLGSLFGARRPADAVIEEFGRRWTTVLGLDNLEPGTDRLDLSTDALAEAVAAEFGTAEPGWATSRLHAPDVHLCAPSAEALARGEFGVVLGELHIGMPALDTDFFRIGHPDTDRLLAAMRAELPTGRAHPLLPPDWPKQCARNADWMYGPEDVQLGFTPAPGADPDRLLPITALTVVPDEDGTLLARTPDGRGWPLLEMFASFVGTHAFDTWKLAGSDGHTPRVTVDGLVLVRRTWRCTVAETGLTEISGERDRYLAVRRWARELGLPQRVFVRVGTEIKPCFADLTSPVFTRILCTLLRSARRTGGPDTEVAVTEMLPTPDQAWLTDAEGRRYCSELRLHVSDPAGREGDGA</sequence>
<comment type="caution">
    <text evidence="3">The sequence shown here is derived from an EMBL/GenBank/DDBJ whole genome shotgun (WGS) entry which is preliminary data.</text>
</comment>
<evidence type="ECO:0000313" key="4">
    <source>
        <dbReference type="Proteomes" id="UP000320876"/>
    </source>
</evidence>
<name>A0A542DFF6_AMYCI</name>
<feature type="region of interest" description="Disordered" evidence="1">
    <location>
        <begin position="88"/>
        <end position="114"/>
    </location>
</feature>
<evidence type="ECO:0000313" key="3">
    <source>
        <dbReference type="EMBL" id="TQJ01800.1"/>
    </source>
</evidence>
<feature type="compositionally biased region" description="Basic and acidic residues" evidence="1">
    <location>
        <begin position="102"/>
        <end position="114"/>
    </location>
</feature>
<dbReference type="OrthoDB" id="8428173at2"/>
<proteinExistence type="predicted"/>
<dbReference type="RefSeq" id="WP_141996617.1">
    <property type="nucleotide sequence ID" value="NZ_VFML01000001.1"/>
</dbReference>
<accession>A0A542DFF6</accession>
<dbReference type="Pfam" id="PF04738">
    <property type="entry name" value="Lant_dehydr_N"/>
    <property type="match status" value="1"/>
</dbReference>
<dbReference type="Proteomes" id="UP000320876">
    <property type="component" value="Unassembled WGS sequence"/>
</dbReference>
<organism evidence="3 4">
    <name type="scientific">Amycolatopsis cihanbeyliensis</name>
    <dbReference type="NCBI Taxonomy" id="1128664"/>
    <lineage>
        <taxon>Bacteria</taxon>
        <taxon>Bacillati</taxon>
        <taxon>Actinomycetota</taxon>
        <taxon>Actinomycetes</taxon>
        <taxon>Pseudonocardiales</taxon>
        <taxon>Pseudonocardiaceae</taxon>
        <taxon>Amycolatopsis</taxon>
    </lineage>
</organism>
<dbReference type="AlphaFoldDB" id="A0A542DFF6"/>
<dbReference type="EMBL" id="VFML01000001">
    <property type="protein sequence ID" value="TQJ01800.1"/>
    <property type="molecule type" value="Genomic_DNA"/>
</dbReference>
<protein>
    <submittedName>
        <fullName evidence="3">Lantibiotic biosynthesis dehydratase-like protein</fullName>
    </submittedName>
</protein>
<gene>
    <name evidence="3" type="ORF">FB471_1516</name>
</gene>
<dbReference type="InterPro" id="IPR006827">
    <property type="entry name" value="Lant_deHydtase_N"/>
</dbReference>
<feature type="domain" description="Lantibiotic dehydratase N-terminal" evidence="2">
    <location>
        <begin position="77"/>
        <end position="536"/>
    </location>
</feature>
<evidence type="ECO:0000256" key="1">
    <source>
        <dbReference type="SAM" id="MobiDB-lite"/>
    </source>
</evidence>
<keyword evidence="4" id="KW-1185">Reference proteome</keyword>
<reference evidence="3 4" key="1">
    <citation type="submission" date="2019-06" db="EMBL/GenBank/DDBJ databases">
        <title>Sequencing the genomes of 1000 actinobacteria strains.</title>
        <authorList>
            <person name="Klenk H.-P."/>
        </authorList>
    </citation>
    <scope>NUCLEOTIDE SEQUENCE [LARGE SCALE GENOMIC DNA]</scope>
    <source>
        <strain evidence="3 4">DSM 45679</strain>
    </source>
</reference>
<evidence type="ECO:0000259" key="2">
    <source>
        <dbReference type="Pfam" id="PF04738"/>
    </source>
</evidence>